<dbReference type="InterPro" id="IPR000847">
    <property type="entry name" value="LysR_HTH_N"/>
</dbReference>
<dbReference type="OrthoDB" id="6706085at2"/>
<organism evidence="6 7">
    <name type="scientific">Shewanella canadensis</name>
    <dbReference type="NCBI Taxonomy" id="271096"/>
    <lineage>
        <taxon>Bacteria</taxon>
        <taxon>Pseudomonadati</taxon>
        <taxon>Pseudomonadota</taxon>
        <taxon>Gammaproteobacteria</taxon>
        <taxon>Alteromonadales</taxon>
        <taxon>Shewanellaceae</taxon>
        <taxon>Shewanella</taxon>
    </lineage>
</organism>
<dbReference type="FunFam" id="1.10.10.10:FF:000001">
    <property type="entry name" value="LysR family transcriptional regulator"/>
    <property type="match status" value="1"/>
</dbReference>
<dbReference type="Gene3D" id="3.40.190.290">
    <property type="match status" value="1"/>
</dbReference>
<keyword evidence="7" id="KW-1185">Reference proteome</keyword>
<dbReference type="PANTHER" id="PTHR30537">
    <property type="entry name" value="HTH-TYPE TRANSCRIPTIONAL REGULATOR"/>
    <property type="match status" value="1"/>
</dbReference>
<keyword evidence="2" id="KW-0805">Transcription regulation</keyword>
<evidence type="ECO:0000256" key="2">
    <source>
        <dbReference type="ARBA" id="ARBA00023015"/>
    </source>
</evidence>
<dbReference type="GO" id="GO:0003700">
    <property type="term" value="F:DNA-binding transcription factor activity"/>
    <property type="evidence" value="ECO:0007669"/>
    <property type="project" value="InterPro"/>
</dbReference>
<evidence type="ECO:0000256" key="1">
    <source>
        <dbReference type="ARBA" id="ARBA00009437"/>
    </source>
</evidence>
<comment type="caution">
    <text evidence="6">The sequence shown here is derived from an EMBL/GenBank/DDBJ whole genome shotgun (WGS) entry which is preliminary data.</text>
</comment>
<dbReference type="SUPFAM" id="SSF46785">
    <property type="entry name" value="Winged helix' DNA-binding domain"/>
    <property type="match status" value="1"/>
</dbReference>
<keyword evidence="4" id="KW-0804">Transcription</keyword>
<dbReference type="Pfam" id="PF03466">
    <property type="entry name" value="LysR_substrate"/>
    <property type="match status" value="1"/>
</dbReference>
<dbReference type="GO" id="GO:0043565">
    <property type="term" value="F:sequence-specific DNA binding"/>
    <property type="evidence" value="ECO:0007669"/>
    <property type="project" value="TreeGrafter"/>
</dbReference>
<proteinExistence type="inferred from homology"/>
<evidence type="ECO:0000259" key="5">
    <source>
        <dbReference type="PROSITE" id="PS50931"/>
    </source>
</evidence>
<comment type="similarity">
    <text evidence="1">Belongs to the LysR transcriptional regulatory family.</text>
</comment>
<dbReference type="Proteomes" id="UP000267448">
    <property type="component" value="Unassembled WGS sequence"/>
</dbReference>
<dbReference type="SUPFAM" id="SSF53850">
    <property type="entry name" value="Periplasmic binding protein-like II"/>
    <property type="match status" value="1"/>
</dbReference>
<feature type="domain" description="HTH lysR-type" evidence="5">
    <location>
        <begin position="1"/>
        <end position="59"/>
    </location>
</feature>
<reference evidence="6 7" key="1">
    <citation type="submission" date="2018-12" db="EMBL/GenBank/DDBJ databases">
        <authorList>
            <person name="Yu L."/>
        </authorList>
    </citation>
    <scope>NUCLEOTIDE SEQUENCE [LARGE SCALE GENOMIC DNA]</scope>
    <source>
        <strain evidence="6 7">HAW-EB2</strain>
    </source>
</reference>
<dbReference type="RefSeq" id="WP_126522085.1">
    <property type="nucleotide sequence ID" value="NZ_RXNU01000013.1"/>
</dbReference>
<dbReference type="InterPro" id="IPR036388">
    <property type="entry name" value="WH-like_DNA-bd_sf"/>
</dbReference>
<evidence type="ECO:0000256" key="4">
    <source>
        <dbReference type="ARBA" id="ARBA00023163"/>
    </source>
</evidence>
<evidence type="ECO:0000256" key="3">
    <source>
        <dbReference type="ARBA" id="ARBA00023125"/>
    </source>
</evidence>
<evidence type="ECO:0000313" key="6">
    <source>
        <dbReference type="EMBL" id="RTR37334.1"/>
    </source>
</evidence>
<gene>
    <name evidence="6" type="ORF">EKG38_19220</name>
</gene>
<name>A0A3S0J3R6_9GAMM</name>
<dbReference type="AlphaFoldDB" id="A0A3S0J3R6"/>
<dbReference type="InterPro" id="IPR005119">
    <property type="entry name" value="LysR_subst-bd"/>
</dbReference>
<protein>
    <submittedName>
        <fullName evidence="6">LysR family transcriptional regulator</fullName>
    </submittedName>
</protein>
<dbReference type="CDD" id="cd08422">
    <property type="entry name" value="PBP2_CrgA_like"/>
    <property type="match status" value="1"/>
</dbReference>
<keyword evidence="3" id="KW-0238">DNA-binding</keyword>
<dbReference type="InterPro" id="IPR058163">
    <property type="entry name" value="LysR-type_TF_proteobact-type"/>
</dbReference>
<dbReference type="PROSITE" id="PS50931">
    <property type="entry name" value="HTH_LYSR"/>
    <property type="match status" value="1"/>
</dbReference>
<evidence type="ECO:0000313" key="7">
    <source>
        <dbReference type="Proteomes" id="UP000267448"/>
    </source>
</evidence>
<dbReference type="Pfam" id="PF00126">
    <property type="entry name" value="HTH_1"/>
    <property type="match status" value="1"/>
</dbReference>
<dbReference type="PANTHER" id="PTHR30537:SF5">
    <property type="entry name" value="HTH-TYPE TRANSCRIPTIONAL ACTIVATOR TTDR-RELATED"/>
    <property type="match status" value="1"/>
</dbReference>
<dbReference type="GO" id="GO:0006351">
    <property type="term" value="P:DNA-templated transcription"/>
    <property type="evidence" value="ECO:0007669"/>
    <property type="project" value="TreeGrafter"/>
</dbReference>
<dbReference type="InterPro" id="IPR036390">
    <property type="entry name" value="WH_DNA-bd_sf"/>
</dbReference>
<accession>A0A3S0J3R6</accession>
<dbReference type="EMBL" id="RXNU01000013">
    <property type="protein sequence ID" value="RTR37334.1"/>
    <property type="molecule type" value="Genomic_DNA"/>
</dbReference>
<dbReference type="Gene3D" id="1.10.10.10">
    <property type="entry name" value="Winged helix-like DNA-binding domain superfamily/Winged helix DNA-binding domain"/>
    <property type="match status" value="1"/>
</dbReference>
<sequence length="290" mass="32007">MGPFEKAQMFKLVVDMGSMVAVAKALNISPSAVSKRLAELEASLGVQLLKRSTRSLAVTEAGEHFYREVRHIGSQWQALMDETVSLGESPSGSLTVAAPAPVLSRVLMPMLPGFNARYPDIKLVLQSVDYDSLPLRSADISLARHIDNFDSGTFVGVALCDYHNSLFASPEYVARNGMPETLEQLQGHTCLCYGKESKSSVWQFSSGESVEVNGTLVSDNTEVIVEAGVQGIGIVYIPQMIVQRELDSGRLIPILSQATSQHFSMWGYYQKLSYLPVKIRTFVDYFRQSW</sequence>